<dbReference type="AlphaFoldDB" id="A0A5B0SHD1"/>
<feature type="region of interest" description="Disordered" evidence="1">
    <location>
        <begin position="267"/>
        <end position="291"/>
    </location>
</feature>
<dbReference type="EMBL" id="VDEP01000018">
    <property type="protein sequence ID" value="KAA1136879.1"/>
    <property type="molecule type" value="Genomic_DNA"/>
</dbReference>
<evidence type="ECO:0000313" key="2">
    <source>
        <dbReference type="EMBL" id="KAA1136879.1"/>
    </source>
</evidence>
<sequence>MPTQVREIQSVFAHGDAGRIRLATSTSQLALPLLSTQIFFAFAKTLHAMRQRLTLLILYYVKAANSMAQPGPVGLSHAVNEAEEVPVATMAVDRSAMSSHNPLSPKSSTPGTSQISDSQATQADKTGQIETITWPVKETSPHEVPKGCENKPPGSLESSRATDHAEEENSRTKLNFIQKLTLSFTTGNPVPAATTGVHRVTMNSDNPLSPKSSVPGVSDQISQNAQRENSGRVDPIQWPVTEKPSEVPEELRRLDGYAKWEQHRAIQSTDSLEASDLNPAPTDSTFASIYQ</sequence>
<feature type="compositionally biased region" description="Basic and acidic residues" evidence="1">
    <location>
        <begin position="139"/>
        <end position="149"/>
    </location>
</feature>
<dbReference type="Proteomes" id="UP000325313">
    <property type="component" value="Unassembled WGS sequence"/>
</dbReference>
<reference evidence="2 3" key="1">
    <citation type="submission" date="2019-05" db="EMBL/GenBank/DDBJ databases">
        <title>Emergence of the Ug99 lineage of the wheat stem rust pathogen through somatic hybridization.</title>
        <authorList>
            <person name="Li F."/>
            <person name="Upadhyaya N.M."/>
            <person name="Sperschneider J."/>
            <person name="Matny O."/>
            <person name="Nguyen-Phuc H."/>
            <person name="Mago R."/>
            <person name="Raley C."/>
            <person name="Miller M.E."/>
            <person name="Silverstein K.A.T."/>
            <person name="Henningsen E."/>
            <person name="Hirsch C.D."/>
            <person name="Visser B."/>
            <person name="Pretorius Z.A."/>
            <person name="Steffenson B.J."/>
            <person name="Schwessinger B."/>
            <person name="Dodds P.N."/>
            <person name="Figueroa M."/>
        </authorList>
    </citation>
    <scope>NUCLEOTIDE SEQUENCE [LARGE SCALE GENOMIC DNA]</scope>
    <source>
        <strain evidence="2 3">Ug99</strain>
    </source>
</reference>
<accession>A0A5B0SHD1</accession>
<proteinExistence type="predicted"/>
<organism evidence="2 3">
    <name type="scientific">Puccinia graminis f. sp. tritici</name>
    <dbReference type="NCBI Taxonomy" id="56615"/>
    <lineage>
        <taxon>Eukaryota</taxon>
        <taxon>Fungi</taxon>
        <taxon>Dikarya</taxon>
        <taxon>Basidiomycota</taxon>
        <taxon>Pucciniomycotina</taxon>
        <taxon>Pucciniomycetes</taxon>
        <taxon>Pucciniales</taxon>
        <taxon>Pucciniaceae</taxon>
        <taxon>Puccinia</taxon>
    </lineage>
</organism>
<evidence type="ECO:0000313" key="3">
    <source>
        <dbReference type="Proteomes" id="UP000325313"/>
    </source>
</evidence>
<protein>
    <submittedName>
        <fullName evidence="2">Uncharacterized protein</fullName>
    </submittedName>
</protein>
<name>A0A5B0SHD1_PUCGR</name>
<comment type="caution">
    <text evidence="2">The sequence shown here is derived from an EMBL/GenBank/DDBJ whole genome shotgun (WGS) entry which is preliminary data.</text>
</comment>
<feature type="region of interest" description="Disordered" evidence="1">
    <location>
        <begin position="94"/>
        <end position="171"/>
    </location>
</feature>
<gene>
    <name evidence="2" type="ORF">PGTUg99_005202</name>
</gene>
<feature type="region of interest" description="Disordered" evidence="1">
    <location>
        <begin position="203"/>
        <end position="249"/>
    </location>
</feature>
<evidence type="ECO:0000256" key="1">
    <source>
        <dbReference type="SAM" id="MobiDB-lite"/>
    </source>
</evidence>
<feature type="compositionally biased region" description="Basic and acidic residues" evidence="1">
    <location>
        <begin position="160"/>
        <end position="171"/>
    </location>
</feature>
<feature type="compositionally biased region" description="Polar residues" evidence="1">
    <location>
        <begin position="219"/>
        <end position="228"/>
    </location>
</feature>
<feature type="compositionally biased region" description="Polar residues" evidence="1">
    <location>
        <begin position="203"/>
        <end position="212"/>
    </location>
</feature>
<feature type="compositionally biased region" description="Polar residues" evidence="1">
    <location>
        <begin position="96"/>
        <end position="131"/>
    </location>
</feature>
<feature type="compositionally biased region" description="Polar residues" evidence="1">
    <location>
        <begin position="281"/>
        <end position="291"/>
    </location>
</feature>